<evidence type="ECO:0000256" key="1">
    <source>
        <dbReference type="ARBA" id="ARBA00001946"/>
    </source>
</evidence>
<evidence type="ECO:0000259" key="5">
    <source>
        <dbReference type="PROSITE" id="PS50887"/>
    </source>
</evidence>
<evidence type="ECO:0000256" key="2">
    <source>
        <dbReference type="ARBA" id="ARBA00004665"/>
    </source>
</evidence>
<proteinExistence type="predicted"/>
<dbReference type="Pfam" id="PF00990">
    <property type="entry name" value="GGDEF"/>
    <property type="match status" value="1"/>
</dbReference>
<gene>
    <name evidence="6" type="ORF">DES54_1831</name>
</gene>
<dbReference type="NCBIfam" id="TIGR00254">
    <property type="entry name" value="GGDEF"/>
    <property type="match status" value="1"/>
</dbReference>
<dbReference type="InterPro" id="IPR043128">
    <property type="entry name" value="Rev_trsase/Diguanyl_cyclase"/>
</dbReference>
<dbReference type="Gene3D" id="3.30.70.270">
    <property type="match status" value="1"/>
</dbReference>
<comment type="pathway">
    <text evidence="2">Purine metabolism; 3',5'-cyclic di-GMP biosynthesis.</text>
</comment>
<dbReference type="Proteomes" id="UP000253046">
    <property type="component" value="Unassembled WGS sequence"/>
</dbReference>
<dbReference type="SUPFAM" id="SSF55073">
    <property type="entry name" value="Nucleotide cyclase"/>
    <property type="match status" value="1"/>
</dbReference>
<evidence type="ECO:0000256" key="3">
    <source>
        <dbReference type="ARBA" id="ARBA00012528"/>
    </source>
</evidence>
<reference evidence="6 7" key="1">
    <citation type="submission" date="2018-06" db="EMBL/GenBank/DDBJ databases">
        <title>Genomic Encyclopedia of Type Strains, Phase IV (KMG-IV): sequencing the most valuable type-strain genomes for metagenomic binning, comparative biology and taxonomic classification.</title>
        <authorList>
            <person name="Goeker M."/>
        </authorList>
    </citation>
    <scope>NUCLEOTIDE SEQUENCE [LARGE SCALE GENOMIC DNA]</scope>
    <source>
        <strain evidence="6 7">DSM 30166</strain>
    </source>
</reference>
<dbReference type="InterPro" id="IPR000160">
    <property type="entry name" value="GGDEF_dom"/>
</dbReference>
<dbReference type="EMBL" id="QNRY01000083">
    <property type="protein sequence ID" value="RBP56980.1"/>
    <property type="molecule type" value="Genomic_DNA"/>
</dbReference>
<dbReference type="SMART" id="SM00267">
    <property type="entry name" value="GGDEF"/>
    <property type="match status" value="1"/>
</dbReference>
<keyword evidence="7" id="KW-1185">Reference proteome</keyword>
<dbReference type="AlphaFoldDB" id="A0A366HXV3"/>
<dbReference type="CDD" id="cd01949">
    <property type="entry name" value="GGDEF"/>
    <property type="match status" value="1"/>
</dbReference>
<protein>
    <recommendedName>
        <fullName evidence="3">diguanylate cyclase</fullName>
        <ecNumber evidence="3">2.7.7.65</ecNumber>
    </recommendedName>
</protein>
<accession>A0A366HXV3</accession>
<organism evidence="6 7">
    <name type="scientific">Brenneria salicis ATCC 15712 = DSM 30166</name>
    <dbReference type="NCBI Taxonomy" id="714314"/>
    <lineage>
        <taxon>Bacteria</taxon>
        <taxon>Pseudomonadati</taxon>
        <taxon>Pseudomonadota</taxon>
        <taxon>Gammaproteobacteria</taxon>
        <taxon>Enterobacterales</taxon>
        <taxon>Pectobacteriaceae</taxon>
        <taxon>Brenneria</taxon>
    </lineage>
</organism>
<comment type="catalytic activity">
    <reaction evidence="4">
        <text>2 GTP = 3',3'-c-di-GMP + 2 diphosphate</text>
        <dbReference type="Rhea" id="RHEA:24898"/>
        <dbReference type="ChEBI" id="CHEBI:33019"/>
        <dbReference type="ChEBI" id="CHEBI:37565"/>
        <dbReference type="ChEBI" id="CHEBI:58805"/>
        <dbReference type="EC" id="2.7.7.65"/>
    </reaction>
</comment>
<comment type="cofactor">
    <cofactor evidence="1">
        <name>Mg(2+)</name>
        <dbReference type="ChEBI" id="CHEBI:18420"/>
    </cofactor>
</comment>
<dbReference type="InterPro" id="IPR029787">
    <property type="entry name" value="Nucleotide_cyclase"/>
</dbReference>
<dbReference type="PROSITE" id="PS50887">
    <property type="entry name" value="GGDEF"/>
    <property type="match status" value="1"/>
</dbReference>
<dbReference type="FunFam" id="3.30.70.270:FF:000001">
    <property type="entry name" value="Diguanylate cyclase domain protein"/>
    <property type="match status" value="1"/>
</dbReference>
<dbReference type="Pfam" id="PF21118">
    <property type="entry name" value="DosC_2nd"/>
    <property type="match status" value="1"/>
</dbReference>
<dbReference type="GO" id="GO:1902201">
    <property type="term" value="P:negative regulation of bacterial-type flagellum-dependent cell motility"/>
    <property type="evidence" value="ECO:0007669"/>
    <property type="project" value="TreeGrafter"/>
</dbReference>
<dbReference type="InterPro" id="IPR048442">
    <property type="entry name" value="DosC_2nd"/>
</dbReference>
<dbReference type="RefSeq" id="WP_113869772.1">
    <property type="nucleotide sequence ID" value="NZ_AGJP01000001.1"/>
</dbReference>
<feature type="domain" description="GGDEF" evidence="5">
    <location>
        <begin position="144"/>
        <end position="277"/>
    </location>
</feature>
<dbReference type="PANTHER" id="PTHR45138">
    <property type="entry name" value="REGULATORY COMPONENTS OF SENSORY TRANSDUCTION SYSTEM"/>
    <property type="match status" value="1"/>
</dbReference>
<dbReference type="InterPro" id="IPR050469">
    <property type="entry name" value="Diguanylate_Cyclase"/>
</dbReference>
<dbReference type="GO" id="GO:0052621">
    <property type="term" value="F:diguanylate cyclase activity"/>
    <property type="evidence" value="ECO:0007669"/>
    <property type="project" value="UniProtKB-EC"/>
</dbReference>
<comment type="caution">
    <text evidence="6">The sequence shown here is derived from an EMBL/GenBank/DDBJ whole genome shotgun (WGS) entry which is preliminary data.</text>
</comment>
<evidence type="ECO:0000256" key="4">
    <source>
        <dbReference type="ARBA" id="ARBA00034247"/>
    </source>
</evidence>
<name>A0A366HXV3_9GAMM</name>
<dbReference type="EC" id="2.7.7.65" evidence="3"/>
<dbReference type="PANTHER" id="PTHR45138:SF9">
    <property type="entry name" value="DIGUANYLATE CYCLASE DGCM-RELATED"/>
    <property type="match status" value="1"/>
</dbReference>
<evidence type="ECO:0000313" key="6">
    <source>
        <dbReference type="EMBL" id="RBP56980.1"/>
    </source>
</evidence>
<evidence type="ECO:0000313" key="7">
    <source>
        <dbReference type="Proteomes" id="UP000253046"/>
    </source>
</evidence>
<dbReference type="GO" id="GO:0005886">
    <property type="term" value="C:plasma membrane"/>
    <property type="evidence" value="ECO:0007669"/>
    <property type="project" value="TreeGrafter"/>
</dbReference>
<dbReference type="OrthoDB" id="9812260at2"/>
<sequence length="277" mass="31128">MERERKNAALLNWENAFIFSVATGVPLTNISELSGSEFGLWFNHKGKPSFSNAQVIRVIGELIVETDNYISHFSKASPLSPGNYTPLLKTVRSKTYKIKTLFGSLFDDIQKLESGKDTLTLLLNRRFLPTILRHETSLAMHSNSALTVAMLDIDHFKIINDTYGHTTGDSVLKSIAEILYENTRNSDYIFRYGGEEFMVVLVETPKAMAYALIDRLRKKIQDHKINLQSGETITTTISAGIAAYNGHPDYEYLIKSADYALYKAKASGRNRIECASE</sequence>
<dbReference type="GO" id="GO:0043709">
    <property type="term" value="P:cell adhesion involved in single-species biofilm formation"/>
    <property type="evidence" value="ECO:0007669"/>
    <property type="project" value="TreeGrafter"/>
</dbReference>